<gene>
    <name evidence="2" type="ORF">FNQ90_20015</name>
</gene>
<reference evidence="3" key="1">
    <citation type="submission" date="2019-10" db="EMBL/GenBank/DDBJ databases">
        <title>Streptomyces sp. nov., a novel actinobacterium isolated from alkaline environment.</title>
        <authorList>
            <person name="Golinska P."/>
        </authorList>
    </citation>
    <scope>NUCLEOTIDE SEQUENCE [LARGE SCALE GENOMIC DNA]</scope>
    <source>
        <strain evidence="3">DSM 42118</strain>
    </source>
</reference>
<protein>
    <submittedName>
        <fullName evidence="2">Uncharacterized protein</fullName>
    </submittedName>
</protein>
<evidence type="ECO:0000313" key="2">
    <source>
        <dbReference type="EMBL" id="MBB0246333.1"/>
    </source>
</evidence>
<dbReference type="EMBL" id="VKHT01000838">
    <property type="protein sequence ID" value="MBB0246333.1"/>
    <property type="molecule type" value="Genomic_DNA"/>
</dbReference>
<comment type="caution">
    <text evidence="2">The sequence shown here is derived from an EMBL/GenBank/DDBJ whole genome shotgun (WGS) entry which is preliminary data.</text>
</comment>
<accession>A0A7W3TGC7</accession>
<feature type="region of interest" description="Disordered" evidence="1">
    <location>
        <begin position="22"/>
        <end position="50"/>
    </location>
</feature>
<proteinExistence type="predicted"/>
<dbReference type="Proteomes" id="UP000538929">
    <property type="component" value="Unassembled WGS sequence"/>
</dbReference>
<keyword evidence="3" id="KW-1185">Reference proteome</keyword>
<evidence type="ECO:0000256" key="1">
    <source>
        <dbReference type="SAM" id="MobiDB-lite"/>
    </source>
</evidence>
<sequence length="110" mass="11736">MPSADPLTAPGATPVTVTAAVRPAPSDPARPTPPARALVPGPRRTPENAVPPVAAHWAPLSRLLTAHLGARAVRWKRRTVLRLAVRGIDWPPPSIHGVRQSRRVRVAVVV</sequence>
<evidence type="ECO:0000313" key="3">
    <source>
        <dbReference type="Proteomes" id="UP000538929"/>
    </source>
</evidence>
<organism evidence="2 3">
    <name type="scientific">Streptomyces alkaliphilus</name>
    <dbReference type="NCBI Taxonomy" id="1472722"/>
    <lineage>
        <taxon>Bacteria</taxon>
        <taxon>Bacillati</taxon>
        <taxon>Actinomycetota</taxon>
        <taxon>Actinomycetes</taxon>
        <taxon>Kitasatosporales</taxon>
        <taxon>Streptomycetaceae</taxon>
        <taxon>Streptomyces</taxon>
    </lineage>
</organism>
<dbReference type="AlphaFoldDB" id="A0A7W3TGC7"/>
<name>A0A7W3TGC7_9ACTN</name>
<feature type="compositionally biased region" description="Pro residues" evidence="1">
    <location>
        <begin position="25"/>
        <end position="34"/>
    </location>
</feature>